<accession>A0A366D979</accession>
<evidence type="ECO:0000256" key="7">
    <source>
        <dbReference type="ARBA" id="ARBA00023291"/>
    </source>
</evidence>
<keyword evidence="2" id="KW-0813">Transport</keyword>
<keyword evidence="3" id="KW-0479">Metal-binding</keyword>
<comment type="caution">
    <text evidence="8">The sequence shown here is derived from an EMBL/GenBank/DDBJ whole genome shotgun (WGS) entry which is preliminary data.</text>
</comment>
<dbReference type="RefSeq" id="WP_067508695.1">
    <property type="nucleotide sequence ID" value="NZ_CP107943.1"/>
</dbReference>
<proteinExistence type="predicted"/>
<dbReference type="Gene3D" id="3.30.70.20">
    <property type="match status" value="1"/>
</dbReference>
<keyword evidence="5" id="KW-0408">Iron</keyword>
<protein>
    <submittedName>
        <fullName evidence="8">Ferredoxin</fullName>
    </submittedName>
</protein>
<dbReference type="PANTHER" id="PTHR36923">
    <property type="entry name" value="FERREDOXIN"/>
    <property type="match status" value="1"/>
</dbReference>
<dbReference type="SUPFAM" id="SSF54862">
    <property type="entry name" value="4Fe-4S ferredoxins"/>
    <property type="match status" value="1"/>
</dbReference>
<dbReference type="InterPro" id="IPR051269">
    <property type="entry name" value="Fe-S_cluster_ET"/>
</dbReference>
<dbReference type="PANTHER" id="PTHR36923:SF3">
    <property type="entry name" value="FERREDOXIN"/>
    <property type="match status" value="1"/>
</dbReference>
<evidence type="ECO:0000313" key="9">
    <source>
        <dbReference type="Proteomes" id="UP000252586"/>
    </source>
</evidence>
<keyword evidence="4" id="KW-0249">Electron transport</keyword>
<evidence type="ECO:0000256" key="1">
    <source>
        <dbReference type="ARBA" id="ARBA00001927"/>
    </source>
</evidence>
<dbReference type="Pfam" id="PF13459">
    <property type="entry name" value="Fer4_15"/>
    <property type="match status" value="1"/>
</dbReference>
<reference evidence="8 9" key="1">
    <citation type="submission" date="2018-06" db="EMBL/GenBank/DDBJ databases">
        <title>Genomic Encyclopedia of Type Strains, Phase IV (KMG-IV): sequencing the most valuable type-strain genomes for metagenomic binning, comparative biology and taxonomic classification.</title>
        <authorList>
            <person name="Goeker M."/>
        </authorList>
    </citation>
    <scope>NUCLEOTIDE SEQUENCE [LARGE SCALE GENOMIC DNA]</scope>
    <source>
        <strain evidence="8 9">DSM 44599</strain>
    </source>
</reference>
<dbReference type="GO" id="GO:0046872">
    <property type="term" value="F:metal ion binding"/>
    <property type="evidence" value="ECO:0007669"/>
    <property type="project" value="UniProtKB-KW"/>
</dbReference>
<sequence length="63" mass="6515">MRLLADLDRCEGHGMCEALAPELLRVGPDGVVVPSPGPVADADADLAHLAVDSCPVRALLIDP</sequence>
<keyword evidence="9" id="KW-1185">Reference proteome</keyword>
<organism evidence="8 9">
    <name type="scientific">Nocardia puris</name>
    <dbReference type="NCBI Taxonomy" id="208602"/>
    <lineage>
        <taxon>Bacteria</taxon>
        <taxon>Bacillati</taxon>
        <taxon>Actinomycetota</taxon>
        <taxon>Actinomycetes</taxon>
        <taxon>Mycobacteriales</taxon>
        <taxon>Nocardiaceae</taxon>
        <taxon>Nocardia</taxon>
    </lineage>
</organism>
<evidence type="ECO:0000256" key="6">
    <source>
        <dbReference type="ARBA" id="ARBA00023014"/>
    </source>
</evidence>
<evidence type="ECO:0000256" key="2">
    <source>
        <dbReference type="ARBA" id="ARBA00022448"/>
    </source>
</evidence>
<evidence type="ECO:0000256" key="4">
    <source>
        <dbReference type="ARBA" id="ARBA00022982"/>
    </source>
</evidence>
<comment type="cofactor">
    <cofactor evidence="1">
        <name>[3Fe-4S] cluster</name>
        <dbReference type="ChEBI" id="CHEBI:21137"/>
    </cofactor>
</comment>
<dbReference type="Proteomes" id="UP000252586">
    <property type="component" value="Unassembled WGS sequence"/>
</dbReference>
<keyword evidence="6" id="KW-0411">Iron-sulfur</keyword>
<dbReference type="AlphaFoldDB" id="A0A366D979"/>
<dbReference type="EMBL" id="QNRE01000013">
    <property type="protein sequence ID" value="RBO86607.1"/>
    <property type="molecule type" value="Genomic_DNA"/>
</dbReference>
<evidence type="ECO:0000256" key="3">
    <source>
        <dbReference type="ARBA" id="ARBA00022723"/>
    </source>
</evidence>
<keyword evidence="7" id="KW-0003">3Fe-4S</keyword>
<name>A0A366D979_9NOCA</name>
<dbReference type="STRING" id="1210090.GCA_001613185_02831"/>
<gene>
    <name evidence="8" type="ORF">DFR74_113150</name>
</gene>
<evidence type="ECO:0000256" key="5">
    <source>
        <dbReference type="ARBA" id="ARBA00023004"/>
    </source>
</evidence>
<evidence type="ECO:0000313" key="8">
    <source>
        <dbReference type="EMBL" id="RBO86607.1"/>
    </source>
</evidence>
<dbReference type="GO" id="GO:0051538">
    <property type="term" value="F:3 iron, 4 sulfur cluster binding"/>
    <property type="evidence" value="ECO:0007669"/>
    <property type="project" value="UniProtKB-KW"/>
</dbReference>